<feature type="chain" id="PRO_5013830027" evidence="1">
    <location>
        <begin position="35"/>
        <end position="291"/>
    </location>
</feature>
<reference evidence="3" key="1">
    <citation type="submission" date="2017-03" db="EMBL/GenBank/DDBJ databases">
        <authorList>
            <person name="Monnet C."/>
        </authorList>
    </citation>
    <scope>NUCLEOTIDE SEQUENCE [LARGE SCALE GENOMIC DNA]</scope>
    <source>
        <strain evidence="3">ATCC 49514</strain>
    </source>
</reference>
<evidence type="ECO:0000313" key="2">
    <source>
        <dbReference type="EMBL" id="SMX74410.1"/>
    </source>
</evidence>
<feature type="signal peptide" evidence="1">
    <location>
        <begin position="1"/>
        <end position="34"/>
    </location>
</feature>
<accession>A0A2H1IGZ6</accession>
<name>A0A2H1IGZ6_9MICO</name>
<dbReference type="Gene3D" id="2.40.320.10">
    <property type="entry name" value="Hypothetical Protein Pfu-838710-001"/>
    <property type="match status" value="1"/>
</dbReference>
<gene>
    <name evidence="2" type="ORF">BI49514_00925</name>
</gene>
<organism evidence="2 3">
    <name type="scientific">Brevibacterium iodinum ATCC 49514</name>
    <dbReference type="NCBI Taxonomy" id="1255616"/>
    <lineage>
        <taxon>Bacteria</taxon>
        <taxon>Bacillati</taxon>
        <taxon>Actinomycetota</taxon>
        <taxon>Actinomycetes</taxon>
        <taxon>Micrococcales</taxon>
        <taxon>Brevibacteriaceae</taxon>
        <taxon>Brevibacterium</taxon>
    </lineage>
</organism>
<sequence length="291" mass="30639">MNKIGKRTFRGSAGFVAAFAAGALTLGIAPVATAAGVAEPEGYQVKLRLDDSVLDGSGNLTAEAAGYFGIPEAAGNADAPETEQSVYVDSKDSALGSKGWTARLRHKAGDDEYDLTFKYRQDLSDNTLSQDSIDEALAKAKDADFDSSDDNYEPQVNASYATSTLDFSNKKSAECVSDDCAIPSGEKAVELLDEKLPGKLEKQTGGTLEDAGATASQVVTQRTWPVTVDGTEAELEVTAMSGGYFVEITTELAGRGDAADARADLIEALDDEAILRHSDAFKTQLVLDGTL</sequence>
<keyword evidence="3" id="KW-1185">Reference proteome</keyword>
<evidence type="ECO:0000256" key="1">
    <source>
        <dbReference type="SAM" id="SignalP"/>
    </source>
</evidence>
<proteinExistence type="predicted"/>
<evidence type="ECO:0000313" key="3">
    <source>
        <dbReference type="Proteomes" id="UP000234382"/>
    </source>
</evidence>
<dbReference type="AlphaFoldDB" id="A0A2H1IGZ6"/>
<keyword evidence="1" id="KW-0732">Signal</keyword>
<dbReference type="InterPro" id="IPR006311">
    <property type="entry name" value="TAT_signal"/>
</dbReference>
<protein>
    <submittedName>
        <fullName evidence="2">Uncharacterized protein</fullName>
    </submittedName>
</protein>
<dbReference type="RefSeq" id="WP_145996180.1">
    <property type="nucleotide sequence ID" value="NZ_FXYX01000004.1"/>
</dbReference>
<dbReference type="EMBL" id="FXYX01000004">
    <property type="protein sequence ID" value="SMX74410.1"/>
    <property type="molecule type" value="Genomic_DNA"/>
</dbReference>
<dbReference type="PROSITE" id="PS51318">
    <property type="entry name" value="TAT"/>
    <property type="match status" value="1"/>
</dbReference>
<dbReference type="Proteomes" id="UP000234382">
    <property type="component" value="Unassembled WGS sequence"/>
</dbReference>